<dbReference type="PANTHER" id="PTHR47169:SF2">
    <property type="entry name" value="OS01G0541250 PROTEIN"/>
    <property type="match status" value="1"/>
</dbReference>
<dbReference type="PANTHER" id="PTHR47169">
    <property type="entry name" value="OS01G0541250 PROTEIN"/>
    <property type="match status" value="1"/>
</dbReference>
<dbReference type="Proteomes" id="UP001419268">
    <property type="component" value="Unassembled WGS sequence"/>
</dbReference>
<evidence type="ECO:0008006" key="3">
    <source>
        <dbReference type="Google" id="ProtNLM"/>
    </source>
</evidence>
<protein>
    <recommendedName>
        <fullName evidence="3">Transposase</fullName>
    </recommendedName>
</protein>
<dbReference type="AlphaFoldDB" id="A0AAP0INQ0"/>
<evidence type="ECO:0000313" key="1">
    <source>
        <dbReference type="EMBL" id="KAK9118625.1"/>
    </source>
</evidence>
<accession>A0AAP0INQ0</accession>
<evidence type="ECO:0000313" key="2">
    <source>
        <dbReference type="Proteomes" id="UP001419268"/>
    </source>
</evidence>
<proteinExistence type="predicted"/>
<organism evidence="1 2">
    <name type="scientific">Stephania cephalantha</name>
    <dbReference type="NCBI Taxonomy" id="152367"/>
    <lineage>
        <taxon>Eukaryota</taxon>
        <taxon>Viridiplantae</taxon>
        <taxon>Streptophyta</taxon>
        <taxon>Embryophyta</taxon>
        <taxon>Tracheophyta</taxon>
        <taxon>Spermatophyta</taxon>
        <taxon>Magnoliopsida</taxon>
        <taxon>Ranunculales</taxon>
        <taxon>Menispermaceae</taxon>
        <taxon>Menispermoideae</taxon>
        <taxon>Cissampelideae</taxon>
        <taxon>Stephania</taxon>
    </lineage>
</organism>
<gene>
    <name evidence="1" type="ORF">Scep_016718</name>
</gene>
<comment type="caution">
    <text evidence="1">The sequence shown here is derived from an EMBL/GenBank/DDBJ whole genome shotgun (WGS) entry which is preliminary data.</text>
</comment>
<dbReference type="EMBL" id="JBBNAG010000007">
    <property type="protein sequence ID" value="KAK9118625.1"/>
    <property type="molecule type" value="Genomic_DNA"/>
</dbReference>
<reference evidence="1 2" key="1">
    <citation type="submission" date="2024-01" db="EMBL/GenBank/DDBJ databases">
        <title>Genome assemblies of Stephania.</title>
        <authorList>
            <person name="Yang L."/>
        </authorList>
    </citation>
    <scope>NUCLEOTIDE SEQUENCE [LARGE SCALE GENOMIC DNA]</scope>
    <source>
        <strain evidence="1">JXDWG</strain>
        <tissue evidence="1">Leaf</tissue>
    </source>
</reference>
<dbReference type="GO" id="GO:0003676">
    <property type="term" value="F:nucleic acid binding"/>
    <property type="evidence" value="ECO:0007669"/>
    <property type="project" value="InterPro"/>
</dbReference>
<dbReference type="InterPro" id="IPR036397">
    <property type="entry name" value="RNaseH_sf"/>
</dbReference>
<dbReference type="Gene3D" id="3.30.420.10">
    <property type="entry name" value="Ribonuclease H-like superfamily/Ribonuclease H"/>
    <property type="match status" value="1"/>
</dbReference>
<name>A0AAP0INQ0_9MAGN</name>
<keyword evidence="2" id="KW-1185">Reference proteome</keyword>
<sequence>MKMNQVCYYKSINFIGKVMFLVVLALPRFDELGNEIFSEKFGVFPFVTQEAAKRSSVNRPAGIMETKRMTGVKRETIKSYMVEKLIPAIKEKWPVEDIDCPILIQQDNARTHIDVNDVEFHQAAQKMVLIYI</sequence>